<evidence type="ECO:0000313" key="1">
    <source>
        <dbReference type="EMBL" id="KDO03061.1"/>
    </source>
</evidence>
<dbReference type="AlphaFoldDB" id="A0A8E0WM73"/>
<dbReference type="Proteomes" id="UP000027161">
    <property type="component" value="Unassembled WGS sequence"/>
</dbReference>
<accession>A0A8E0WM73</accession>
<keyword evidence="2" id="KW-1185">Reference proteome</keyword>
<comment type="caution">
    <text evidence="1">The sequence shown here is derived from an EMBL/GenBank/DDBJ whole genome shotgun (WGS) entry which is preliminary data.</text>
</comment>
<proteinExistence type="predicted"/>
<protein>
    <recommendedName>
        <fullName evidence="3">Transposase</fullName>
    </recommendedName>
</protein>
<reference evidence="1 2" key="1">
    <citation type="submission" date="2014-02" db="EMBL/GenBank/DDBJ databases">
        <title>Draft genome sequence of Rickettsia buchneri sp. nov. ISO7T.</title>
        <authorList>
            <person name="Felsheim R.F."/>
            <person name="Kurtti T.J."/>
            <person name="Munderloh U.G."/>
        </authorList>
    </citation>
    <scope>NUCLEOTIDE SEQUENCE [LARGE SCALE GENOMIC DNA]</scope>
    <source>
        <strain evidence="1 2">ISO7</strain>
    </source>
</reference>
<evidence type="ECO:0008006" key="3">
    <source>
        <dbReference type="Google" id="ProtNLM"/>
    </source>
</evidence>
<gene>
    <name evidence="1" type="ORF">REISMN_03695</name>
</gene>
<name>A0A8E0WM73_9RICK</name>
<organism evidence="1 2">
    <name type="scientific">Rickettsia tamurae subsp. buchneri</name>
    <dbReference type="NCBI Taxonomy" id="1462938"/>
    <lineage>
        <taxon>Bacteria</taxon>
        <taxon>Pseudomonadati</taxon>
        <taxon>Pseudomonadota</taxon>
        <taxon>Alphaproteobacteria</taxon>
        <taxon>Rickettsiales</taxon>
        <taxon>Rickettsiaceae</taxon>
        <taxon>Rickettsieae</taxon>
        <taxon>Rickettsia</taxon>
        <taxon>spotted fever group</taxon>
    </lineage>
</organism>
<evidence type="ECO:0000313" key="2">
    <source>
        <dbReference type="Proteomes" id="UP000027161"/>
    </source>
</evidence>
<sequence length="48" mass="5319">MKTIAEKYMGEGLIRGRQEGIKIGEAKGEHNKAVIIAKKCSLKDSKFL</sequence>
<dbReference type="RefSeq" id="WP_325100675.1">
    <property type="nucleotide sequence ID" value="NZ_CP113531.1"/>
</dbReference>
<dbReference type="EMBL" id="JFKF01000067">
    <property type="protein sequence ID" value="KDO03061.1"/>
    <property type="molecule type" value="Genomic_DNA"/>
</dbReference>